<sequence>MDKDLSWHLEQAAQEPDLDSIGLAHNLGEATLDQLHDIVAFAERLKEAAMVEMWGREREAKGMDSSTLELPPEGYTGYNPS</sequence>
<evidence type="ECO:0000313" key="2">
    <source>
        <dbReference type="EMBL" id="KIZ33400.1"/>
    </source>
</evidence>
<name>A0A0D7DYX3_STUST</name>
<protein>
    <submittedName>
        <fullName evidence="2">Uncharacterized protein</fullName>
    </submittedName>
</protein>
<accession>A0A0D7DYX3</accession>
<gene>
    <name evidence="2" type="ORF">LO50_20880</name>
</gene>
<feature type="region of interest" description="Disordered" evidence="1">
    <location>
        <begin position="60"/>
        <end position="81"/>
    </location>
</feature>
<comment type="caution">
    <text evidence="2">The sequence shown here is derived from an EMBL/GenBank/DDBJ whole genome shotgun (WGS) entry which is preliminary data.</text>
</comment>
<reference evidence="2 3" key="1">
    <citation type="submission" date="2014-11" db="EMBL/GenBank/DDBJ databases">
        <title>Genomics and ecophysiology of heterotrophic nitrogen fixing bacteria isolated from estuarine surface water.</title>
        <authorList>
            <person name="Bentzon-Tilia M."/>
            <person name="Severin I."/>
            <person name="Hansen L.H."/>
            <person name="Riemann L."/>
        </authorList>
    </citation>
    <scope>NUCLEOTIDE SEQUENCE [LARGE SCALE GENOMIC DNA]</scope>
    <source>
        <strain evidence="2 3">BAL361</strain>
    </source>
</reference>
<dbReference type="AlphaFoldDB" id="A0A0D7DYX3"/>
<dbReference type="PATRIC" id="fig|316.110.peg.2518"/>
<dbReference type="EMBL" id="JXXD01000243">
    <property type="protein sequence ID" value="KIZ33400.1"/>
    <property type="molecule type" value="Genomic_DNA"/>
</dbReference>
<proteinExistence type="predicted"/>
<evidence type="ECO:0000256" key="1">
    <source>
        <dbReference type="SAM" id="MobiDB-lite"/>
    </source>
</evidence>
<dbReference type="RefSeq" id="WP_044316235.1">
    <property type="nucleotide sequence ID" value="NZ_JAAMRC010000011.1"/>
</dbReference>
<evidence type="ECO:0000313" key="3">
    <source>
        <dbReference type="Proteomes" id="UP000032439"/>
    </source>
</evidence>
<organism evidence="2 3">
    <name type="scientific">Stutzerimonas stutzeri</name>
    <name type="common">Pseudomonas stutzeri</name>
    <dbReference type="NCBI Taxonomy" id="316"/>
    <lineage>
        <taxon>Bacteria</taxon>
        <taxon>Pseudomonadati</taxon>
        <taxon>Pseudomonadota</taxon>
        <taxon>Gammaproteobacteria</taxon>
        <taxon>Pseudomonadales</taxon>
        <taxon>Pseudomonadaceae</taxon>
        <taxon>Stutzerimonas</taxon>
    </lineage>
</organism>
<dbReference type="Proteomes" id="UP000032439">
    <property type="component" value="Unassembled WGS sequence"/>
</dbReference>